<dbReference type="Pfam" id="PF07714">
    <property type="entry name" value="PK_Tyr_Ser-Thr"/>
    <property type="match status" value="1"/>
</dbReference>
<dbReference type="GO" id="GO:0005524">
    <property type="term" value="F:ATP binding"/>
    <property type="evidence" value="ECO:0007669"/>
    <property type="project" value="InterPro"/>
</dbReference>
<accession>A0A916E0T1</accession>
<evidence type="ECO:0000313" key="3">
    <source>
        <dbReference type="Proteomes" id="UP000684084"/>
    </source>
</evidence>
<dbReference type="GO" id="GO:0004674">
    <property type="term" value="F:protein serine/threonine kinase activity"/>
    <property type="evidence" value="ECO:0007669"/>
    <property type="project" value="TreeGrafter"/>
</dbReference>
<dbReference type="EMBL" id="CAGKOT010000006">
    <property type="protein sequence ID" value="CAB5345929.1"/>
    <property type="molecule type" value="Genomic_DNA"/>
</dbReference>
<protein>
    <recommendedName>
        <fullName evidence="1">Protein kinase domain-containing protein</fullName>
    </recommendedName>
</protein>
<evidence type="ECO:0000259" key="1">
    <source>
        <dbReference type="PROSITE" id="PS50011"/>
    </source>
</evidence>
<evidence type="ECO:0000313" key="2">
    <source>
        <dbReference type="EMBL" id="CAB5345929.1"/>
    </source>
</evidence>
<name>A0A916E0T1_9GLOM</name>
<feature type="domain" description="Protein kinase" evidence="1">
    <location>
        <begin position="1"/>
        <end position="191"/>
    </location>
</feature>
<dbReference type="VEuPathDB" id="FungiDB:RhiirFUN_026493"/>
<reference evidence="2" key="1">
    <citation type="submission" date="2020-05" db="EMBL/GenBank/DDBJ databases">
        <authorList>
            <person name="Rincon C."/>
            <person name="Sanders R I."/>
            <person name="Robbins C."/>
            <person name="Chaturvedi A."/>
        </authorList>
    </citation>
    <scope>NUCLEOTIDE SEQUENCE</scope>
    <source>
        <strain evidence="2">CHB12</strain>
    </source>
</reference>
<dbReference type="InterPro" id="IPR001245">
    <property type="entry name" value="Ser-Thr/Tyr_kinase_cat_dom"/>
</dbReference>
<dbReference type="InterPro" id="IPR051681">
    <property type="entry name" value="Ser/Thr_Kinases-Pseudokinases"/>
</dbReference>
<dbReference type="Proteomes" id="UP000684084">
    <property type="component" value="Unassembled WGS sequence"/>
</dbReference>
<organism evidence="2 3">
    <name type="scientific">Rhizophagus irregularis</name>
    <dbReference type="NCBI Taxonomy" id="588596"/>
    <lineage>
        <taxon>Eukaryota</taxon>
        <taxon>Fungi</taxon>
        <taxon>Fungi incertae sedis</taxon>
        <taxon>Mucoromycota</taxon>
        <taxon>Glomeromycotina</taxon>
        <taxon>Glomeromycetes</taxon>
        <taxon>Glomerales</taxon>
        <taxon>Glomeraceae</taxon>
        <taxon>Rhizophagus</taxon>
    </lineage>
</organism>
<dbReference type="CDD" id="cd00180">
    <property type="entry name" value="PKc"/>
    <property type="match status" value="1"/>
</dbReference>
<comment type="caution">
    <text evidence="2">The sequence shown here is derived from an EMBL/GenBank/DDBJ whole genome shotgun (WGS) entry which is preliminary data.</text>
</comment>
<dbReference type="PANTHER" id="PTHR44329">
    <property type="entry name" value="SERINE/THREONINE-PROTEIN KINASE TNNI3K-RELATED"/>
    <property type="match status" value="1"/>
</dbReference>
<dbReference type="InterPro" id="IPR000719">
    <property type="entry name" value="Prot_kinase_dom"/>
</dbReference>
<proteinExistence type="predicted"/>
<dbReference type="PROSITE" id="PS50011">
    <property type="entry name" value="PROTEIN_KINASE_DOM"/>
    <property type="match status" value="1"/>
</dbReference>
<dbReference type="AlphaFoldDB" id="A0A916E0T1"/>
<gene>
    <name evidence="2" type="ORF">CHRIB12_LOCUS4120</name>
</gene>
<sequence length="191" mass="22664">MQNNENINEWTNWIEEAIIKQHIKYYEYENFKNIQEVGSGAFGKLKLQREVDFHDNIIRFYGITKFESENKIDQTKNYLLVMEYANGGTLRDYLNENFNRLSWDDRYNLAHQLACSVLCLHDERIVHRDLHSCNVLVHKKSIKLADFGLSKRIDEASNSQSKLLGRREEIIPDTPNDYSNLYIECWNNEPK</sequence>
<dbReference type="OrthoDB" id="10261027at2759"/>